<comment type="caution">
    <text evidence="2">The sequence shown here is derived from an EMBL/GenBank/DDBJ whole genome shotgun (WGS) entry which is preliminary data.</text>
</comment>
<evidence type="ECO:0000259" key="1">
    <source>
        <dbReference type="Pfam" id="PF14344"/>
    </source>
</evidence>
<dbReference type="InterPro" id="IPR025510">
    <property type="entry name" value="DUF4397"/>
</dbReference>
<organism evidence="2 3">
    <name type="scientific">Chitinophaga defluvii</name>
    <dbReference type="NCBI Taxonomy" id="3163343"/>
    <lineage>
        <taxon>Bacteria</taxon>
        <taxon>Pseudomonadati</taxon>
        <taxon>Bacteroidota</taxon>
        <taxon>Chitinophagia</taxon>
        <taxon>Chitinophagales</taxon>
        <taxon>Chitinophagaceae</taxon>
        <taxon>Chitinophaga</taxon>
    </lineage>
</organism>
<gene>
    <name evidence="2" type="ORF">ABR189_22815</name>
</gene>
<name>A0ABV2TB35_9BACT</name>
<dbReference type="RefSeq" id="WP_354662802.1">
    <property type="nucleotide sequence ID" value="NZ_JBEXAC010000002.1"/>
</dbReference>
<reference evidence="2 3" key="1">
    <citation type="submission" date="2024-06" db="EMBL/GenBank/DDBJ databases">
        <title>Chitinophaga defluvii sp. nov., isolated from municipal sewage.</title>
        <authorList>
            <person name="Zhang L."/>
        </authorList>
    </citation>
    <scope>NUCLEOTIDE SEQUENCE [LARGE SCALE GENOMIC DNA]</scope>
    <source>
        <strain evidence="2 3">H8</strain>
    </source>
</reference>
<dbReference type="PROSITE" id="PS51257">
    <property type="entry name" value="PROKAR_LIPOPROTEIN"/>
    <property type="match status" value="1"/>
</dbReference>
<accession>A0ABV2TB35</accession>
<dbReference type="EMBL" id="JBEXAC010000002">
    <property type="protein sequence ID" value="MET7000242.1"/>
    <property type="molecule type" value="Genomic_DNA"/>
</dbReference>
<evidence type="ECO:0000313" key="2">
    <source>
        <dbReference type="EMBL" id="MET7000242.1"/>
    </source>
</evidence>
<proteinExistence type="predicted"/>
<dbReference type="Proteomes" id="UP001549749">
    <property type="component" value="Unassembled WGS sequence"/>
</dbReference>
<protein>
    <submittedName>
        <fullName evidence="2">DUF4397 domain-containing protein</fullName>
    </submittedName>
</protein>
<dbReference type="Pfam" id="PF14344">
    <property type="entry name" value="DUF4397"/>
    <property type="match status" value="1"/>
</dbReference>
<keyword evidence="3" id="KW-1185">Reference proteome</keyword>
<evidence type="ECO:0000313" key="3">
    <source>
        <dbReference type="Proteomes" id="UP001549749"/>
    </source>
</evidence>
<sequence length="232" mass="25345">MSSIQRTLVIVMAACSLFACRKKKDEIDPNALSQITVMQGITGVGKFDVYLSDSILLAENLAYGQSINYRAVKTANYKIQLYPAGNKQTRLIETAISLYPNRSYSVFLTVDDKKNAVILSTSDNLAVPAPGKSKVRLAILSDLRKNATSNPFAVDVVIDKKTVYSNVKYRDLLSFIEVEAGERIVDIQLAGTGVSLLNGNPYKLDARNGQIITIGLSGAVDNIGFTIYQNKL</sequence>
<feature type="domain" description="DUF4397" evidence="1">
    <location>
        <begin position="33"/>
        <end position="141"/>
    </location>
</feature>